<dbReference type="EMBL" id="CAJVPJ010000060">
    <property type="protein sequence ID" value="CAG8468976.1"/>
    <property type="molecule type" value="Genomic_DNA"/>
</dbReference>
<accession>A0A9N8Z4U7</accession>
<organism evidence="2 3">
    <name type="scientific">Paraglomus occultum</name>
    <dbReference type="NCBI Taxonomy" id="144539"/>
    <lineage>
        <taxon>Eukaryota</taxon>
        <taxon>Fungi</taxon>
        <taxon>Fungi incertae sedis</taxon>
        <taxon>Mucoromycota</taxon>
        <taxon>Glomeromycotina</taxon>
        <taxon>Glomeromycetes</taxon>
        <taxon>Paraglomerales</taxon>
        <taxon>Paraglomeraceae</taxon>
        <taxon>Paraglomus</taxon>
    </lineage>
</organism>
<feature type="region of interest" description="Disordered" evidence="1">
    <location>
        <begin position="1"/>
        <end position="24"/>
    </location>
</feature>
<evidence type="ECO:0000256" key="1">
    <source>
        <dbReference type="SAM" id="MobiDB-lite"/>
    </source>
</evidence>
<evidence type="ECO:0000313" key="3">
    <source>
        <dbReference type="Proteomes" id="UP000789572"/>
    </source>
</evidence>
<name>A0A9N8Z4U7_9GLOM</name>
<dbReference type="AlphaFoldDB" id="A0A9N8Z4U7"/>
<gene>
    <name evidence="2" type="ORF">POCULU_LOCUS943</name>
</gene>
<protein>
    <submittedName>
        <fullName evidence="2">6049_t:CDS:1</fullName>
    </submittedName>
</protein>
<comment type="caution">
    <text evidence="2">The sequence shown here is derived from an EMBL/GenBank/DDBJ whole genome shotgun (WGS) entry which is preliminary data.</text>
</comment>
<feature type="non-terminal residue" evidence="2">
    <location>
        <position position="1"/>
    </location>
</feature>
<sequence>MKLSSIPRFSSTSTSKEKIGRIPPDCNSPNSLFIDRKANRISDKTILEVFAKDLLGTAFFPSEQFVQLTFKDLETYEKYLHNLSFTVKDKTYHLSPPKHIPRSSLTIHLHGLPILPKPTISKAIYDALSEYCNVQDVAPVLIKGTELITPKWDAVVTPISHKQIPVHLNILDSSIALTWINSSKICL</sequence>
<dbReference type="Proteomes" id="UP000789572">
    <property type="component" value="Unassembled WGS sequence"/>
</dbReference>
<evidence type="ECO:0000313" key="2">
    <source>
        <dbReference type="EMBL" id="CAG8468976.1"/>
    </source>
</evidence>
<proteinExistence type="predicted"/>
<keyword evidence="3" id="KW-1185">Reference proteome</keyword>
<reference evidence="2" key="1">
    <citation type="submission" date="2021-06" db="EMBL/GenBank/DDBJ databases">
        <authorList>
            <person name="Kallberg Y."/>
            <person name="Tangrot J."/>
            <person name="Rosling A."/>
        </authorList>
    </citation>
    <scope>NUCLEOTIDE SEQUENCE</scope>
    <source>
        <strain evidence="2">IA702</strain>
    </source>
</reference>